<dbReference type="Gene3D" id="3.40.50.1010">
    <property type="entry name" value="5'-nuclease"/>
    <property type="match status" value="1"/>
</dbReference>
<evidence type="ECO:0000256" key="4">
    <source>
        <dbReference type="ARBA" id="ARBA00023242"/>
    </source>
</evidence>
<dbReference type="InterPro" id="IPR057776">
    <property type="entry name" value="UTP23_sensor"/>
</dbReference>
<dbReference type="GO" id="GO:0032040">
    <property type="term" value="C:small-subunit processome"/>
    <property type="evidence" value="ECO:0007669"/>
    <property type="project" value="InterPro"/>
</dbReference>
<evidence type="ECO:0000256" key="2">
    <source>
        <dbReference type="ARBA" id="ARBA00022517"/>
    </source>
</evidence>
<evidence type="ECO:0000259" key="9">
    <source>
        <dbReference type="Pfam" id="PF24779"/>
    </source>
</evidence>
<feature type="compositionally biased region" description="Basic residues" evidence="8">
    <location>
        <begin position="189"/>
        <end position="208"/>
    </location>
</feature>
<dbReference type="AlphaFoldDB" id="A0A9P0G7Z3"/>
<gene>
    <name evidence="10" type="ORF">PSYICH_LOCUS1592</name>
</gene>
<evidence type="ECO:0000313" key="10">
    <source>
        <dbReference type="EMBL" id="CAH1100235.1"/>
    </source>
</evidence>
<accession>A0A9P0G7Z3</accession>
<dbReference type="GO" id="GO:0006364">
    <property type="term" value="P:rRNA processing"/>
    <property type="evidence" value="ECO:0007669"/>
    <property type="project" value="UniProtKB-KW"/>
</dbReference>
<comment type="subcellular location">
    <subcellularLocation>
        <location evidence="1">Nucleus</location>
        <location evidence="1">Nucleolus</location>
    </subcellularLocation>
</comment>
<dbReference type="FunFam" id="3.40.50.1010:FF:000006">
    <property type="entry name" value="rRNA-processing protein UTP23 homolog"/>
    <property type="match status" value="1"/>
</dbReference>
<dbReference type="PANTHER" id="PTHR12416">
    <property type="entry name" value="RRNA-PROCESSING PROTEIN UTP23 HOMOLOG"/>
    <property type="match status" value="1"/>
</dbReference>
<dbReference type="Pfam" id="PF24779">
    <property type="entry name" value="UTP23_sensor"/>
    <property type="match status" value="1"/>
</dbReference>
<protein>
    <recommendedName>
        <fullName evidence="7">rRNA-processing protein UTP23 homolog</fullName>
    </recommendedName>
</protein>
<feature type="domain" description="UTP23 sensor motif region" evidence="9">
    <location>
        <begin position="188"/>
        <end position="205"/>
    </location>
</feature>
<keyword evidence="3" id="KW-0698">rRNA processing</keyword>
<dbReference type="OrthoDB" id="25675at2759"/>
<dbReference type="EMBL" id="OV651822">
    <property type="protein sequence ID" value="CAH1100235.1"/>
    <property type="molecule type" value="Genomic_DNA"/>
</dbReference>
<comment type="similarity">
    <text evidence="6">Belongs to the UTP23/FCF1 family. UTP23 subfamily.</text>
</comment>
<organism evidence="10 11">
    <name type="scientific">Psylliodes chrysocephalus</name>
    <dbReference type="NCBI Taxonomy" id="3402493"/>
    <lineage>
        <taxon>Eukaryota</taxon>
        <taxon>Metazoa</taxon>
        <taxon>Ecdysozoa</taxon>
        <taxon>Arthropoda</taxon>
        <taxon>Hexapoda</taxon>
        <taxon>Insecta</taxon>
        <taxon>Pterygota</taxon>
        <taxon>Neoptera</taxon>
        <taxon>Endopterygota</taxon>
        <taxon>Coleoptera</taxon>
        <taxon>Polyphaga</taxon>
        <taxon>Cucujiformia</taxon>
        <taxon>Chrysomeloidea</taxon>
        <taxon>Chrysomelidae</taxon>
        <taxon>Galerucinae</taxon>
        <taxon>Alticini</taxon>
        <taxon>Psylliodes</taxon>
    </lineage>
</organism>
<feature type="compositionally biased region" description="Basic and acidic residues" evidence="8">
    <location>
        <begin position="216"/>
        <end position="226"/>
    </location>
</feature>
<evidence type="ECO:0000256" key="8">
    <source>
        <dbReference type="SAM" id="MobiDB-lite"/>
    </source>
</evidence>
<proteinExistence type="inferred from homology"/>
<evidence type="ECO:0000256" key="7">
    <source>
        <dbReference type="ARBA" id="ARBA00071400"/>
    </source>
</evidence>
<dbReference type="CDD" id="cd09866">
    <property type="entry name" value="PIN_Fcf1-Utp23-H"/>
    <property type="match status" value="1"/>
</dbReference>
<dbReference type="SUPFAM" id="SSF88723">
    <property type="entry name" value="PIN domain-like"/>
    <property type="match status" value="1"/>
</dbReference>
<dbReference type="InterPro" id="IPR006984">
    <property type="entry name" value="Fcf1/UTP23"/>
</dbReference>
<dbReference type="InterPro" id="IPR029060">
    <property type="entry name" value="PIN-like_dom_sf"/>
</dbReference>
<evidence type="ECO:0000313" key="11">
    <source>
        <dbReference type="Proteomes" id="UP001153636"/>
    </source>
</evidence>
<evidence type="ECO:0000256" key="5">
    <source>
        <dbReference type="ARBA" id="ARBA00037300"/>
    </source>
</evidence>
<keyword evidence="4" id="KW-0539">Nucleus</keyword>
<comment type="function">
    <text evidence="5">Involved in rRNA-processing and ribosome biogenesis.</text>
</comment>
<sequence length="248" mass="27868">MKVKRYKKVNKNLRFFINNFGFRQPFQVLIDGTICYCALNNKINIADNIPRYLQGEIKLLTTQCAIVEMESLGSKLNGALLVLKQYAVHKCGHEGKPISGSKCFLSMLGKSNPNHYIVGTQDRDLQDKVRGIIGVPLLYLHMKTPVLEKPSDISIKASVSRLSAVGASEAKALEELKVKNGLLLSNEKPKRKKKKGPNPLSCKKKMKKPGSNSTISKKEGQPEVEKKKRKRVKISQHIREALLQNKNY</sequence>
<keyword evidence="2" id="KW-0690">Ribosome biogenesis</keyword>
<dbReference type="Pfam" id="PF04900">
    <property type="entry name" value="Fcf1"/>
    <property type="match status" value="1"/>
</dbReference>
<evidence type="ECO:0000256" key="3">
    <source>
        <dbReference type="ARBA" id="ARBA00022552"/>
    </source>
</evidence>
<evidence type="ECO:0000256" key="1">
    <source>
        <dbReference type="ARBA" id="ARBA00004604"/>
    </source>
</evidence>
<reference evidence="10" key="1">
    <citation type="submission" date="2022-01" db="EMBL/GenBank/DDBJ databases">
        <authorList>
            <person name="King R."/>
        </authorList>
    </citation>
    <scope>NUCLEOTIDE SEQUENCE</scope>
</reference>
<name>A0A9P0G7Z3_9CUCU</name>
<feature type="compositionally biased region" description="Basic residues" evidence="8">
    <location>
        <begin position="227"/>
        <end position="236"/>
    </location>
</feature>
<evidence type="ECO:0000256" key="6">
    <source>
        <dbReference type="ARBA" id="ARBA00038503"/>
    </source>
</evidence>
<feature type="region of interest" description="Disordered" evidence="8">
    <location>
        <begin position="184"/>
        <end position="248"/>
    </location>
</feature>
<dbReference type="Proteomes" id="UP001153636">
    <property type="component" value="Chromosome 10"/>
</dbReference>
<keyword evidence="11" id="KW-1185">Reference proteome</keyword>